<keyword evidence="4" id="KW-1185">Reference proteome</keyword>
<feature type="chain" id="PRO_5035810182" evidence="2">
    <location>
        <begin position="20"/>
        <end position="158"/>
    </location>
</feature>
<protein>
    <submittedName>
        <fullName evidence="3">Uncharacterized protein</fullName>
    </submittedName>
</protein>
<gene>
    <name evidence="3" type="ORF">HNY73_002861</name>
</gene>
<dbReference type="Gene3D" id="2.10.80.10">
    <property type="entry name" value="Lipase, subunit A"/>
    <property type="match status" value="1"/>
</dbReference>
<feature type="region of interest" description="Disordered" evidence="1">
    <location>
        <begin position="105"/>
        <end position="158"/>
    </location>
</feature>
<name>A0A8T0G1A6_ARGBR</name>
<keyword evidence="2" id="KW-0732">Signal</keyword>
<accession>A0A8T0G1A6</accession>
<dbReference type="AlphaFoldDB" id="A0A8T0G1A6"/>
<evidence type="ECO:0000256" key="1">
    <source>
        <dbReference type="SAM" id="MobiDB-lite"/>
    </source>
</evidence>
<evidence type="ECO:0000256" key="2">
    <source>
        <dbReference type="SAM" id="SignalP"/>
    </source>
</evidence>
<reference evidence="3" key="2">
    <citation type="submission" date="2020-06" db="EMBL/GenBank/DDBJ databases">
        <authorList>
            <person name="Sheffer M."/>
        </authorList>
    </citation>
    <scope>NUCLEOTIDE SEQUENCE</scope>
</reference>
<evidence type="ECO:0000313" key="3">
    <source>
        <dbReference type="EMBL" id="KAF8794953.1"/>
    </source>
</evidence>
<dbReference type="OrthoDB" id="6434454at2759"/>
<proteinExistence type="predicted"/>
<feature type="signal peptide" evidence="2">
    <location>
        <begin position="1"/>
        <end position="19"/>
    </location>
</feature>
<comment type="caution">
    <text evidence="3">The sequence shown here is derived from an EMBL/GenBank/DDBJ whole genome shotgun (WGS) entry which is preliminary data.</text>
</comment>
<dbReference type="EMBL" id="JABXBU010000002">
    <property type="protein sequence ID" value="KAF8794953.1"/>
    <property type="molecule type" value="Genomic_DNA"/>
</dbReference>
<dbReference type="Proteomes" id="UP000807504">
    <property type="component" value="Unassembled WGS sequence"/>
</dbReference>
<reference evidence="3" key="1">
    <citation type="journal article" date="2020" name="bioRxiv">
        <title>Chromosome-level reference genome of the European wasp spider Argiope bruennichi: a resource for studies on range expansion and evolutionary adaptation.</title>
        <authorList>
            <person name="Sheffer M.M."/>
            <person name="Hoppe A."/>
            <person name="Krehenwinkel H."/>
            <person name="Uhl G."/>
            <person name="Kuss A.W."/>
            <person name="Jensen L."/>
            <person name="Jensen C."/>
            <person name="Gillespie R.G."/>
            <person name="Hoff K.J."/>
            <person name="Prost S."/>
        </authorList>
    </citation>
    <scope>NUCLEOTIDE SEQUENCE</scope>
</reference>
<sequence>MKLLVFVAVFAIFLAFSEAKRCRSGEDCKEDECCIVKGFIFLRRGECQKLAQKGERCSEEEDTEGFLDQKYRNHCPCAGGLSCEPTEVKDLPFGITLKYDERCVGDVTVPTPTEPEPEPETEEPKTEEPEPEPETEEPEPEPETEEPEPEPEDPEPEQ</sequence>
<feature type="compositionally biased region" description="Acidic residues" evidence="1">
    <location>
        <begin position="129"/>
        <end position="158"/>
    </location>
</feature>
<dbReference type="OMA" id="KEDECCI"/>
<organism evidence="3 4">
    <name type="scientific">Argiope bruennichi</name>
    <name type="common">Wasp spider</name>
    <name type="synonym">Aranea bruennichi</name>
    <dbReference type="NCBI Taxonomy" id="94029"/>
    <lineage>
        <taxon>Eukaryota</taxon>
        <taxon>Metazoa</taxon>
        <taxon>Ecdysozoa</taxon>
        <taxon>Arthropoda</taxon>
        <taxon>Chelicerata</taxon>
        <taxon>Arachnida</taxon>
        <taxon>Araneae</taxon>
        <taxon>Araneomorphae</taxon>
        <taxon>Entelegynae</taxon>
        <taxon>Araneoidea</taxon>
        <taxon>Araneidae</taxon>
        <taxon>Argiope</taxon>
    </lineage>
</organism>
<evidence type="ECO:0000313" key="4">
    <source>
        <dbReference type="Proteomes" id="UP000807504"/>
    </source>
</evidence>